<proteinExistence type="predicted"/>
<dbReference type="EMBL" id="SPHZ02000012">
    <property type="protein sequence ID" value="KAF0888260.1"/>
    <property type="molecule type" value="Genomic_DNA"/>
</dbReference>
<accession>A0A6G1BJY6</accession>
<dbReference type="Proteomes" id="UP000479710">
    <property type="component" value="Unassembled WGS sequence"/>
</dbReference>
<evidence type="ECO:0000313" key="1">
    <source>
        <dbReference type="EMBL" id="KAF0888260.1"/>
    </source>
</evidence>
<organism evidence="1 2">
    <name type="scientific">Oryza meyeriana var. granulata</name>
    <dbReference type="NCBI Taxonomy" id="110450"/>
    <lineage>
        <taxon>Eukaryota</taxon>
        <taxon>Viridiplantae</taxon>
        <taxon>Streptophyta</taxon>
        <taxon>Embryophyta</taxon>
        <taxon>Tracheophyta</taxon>
        <taxon>Spermatophyta</taxon>
        <taxon>Magnoliopsida</taxon>
        <taxon>Liliopsida</taxon>
        <taxon>Poales</taxon>
        <taxon>Poaceae</taxon>
        <taxon>BOP clade</taxon>
        <taxon>Oryzoideae</taxon>
        <taxon>Oryzeae</taxon>
        <taxon>Oryzinae</taxon>
        <taxon>Oryza</taxon>
        <taxon>Oryza meyeriana</taxon>
    </lineage>
</organism>
<sequence>MNQRTERDHIVVIRKTISVAATNKVQDNCSLQEQGHGAIAKKIKLLLPIKKPPPTARFDWRREGRAHST</sequence>
<keyword evidence="2" id="KW-1185">Reference proteome</keyword>
<protein>
    <submittedName>
        <fullName evidence="1">Uncharacterized protein</fullName>
    </submittedName>
</protein>
<name>A0A6G1BJY6_9ORYZ</name>
<evidence type="ECO:0000313" key="2">
    <source>
        <dbReference type="Proteomes" id="UP000479710"/>
    </source>
</evidence>
<gene>
    <name evidence="1" type="ORF">E2562_013708</name>
</gene>
<dbReference type="AlphaFoldDB" id="A0A6G1BJY6"/>
<reference evidence="1 2" key="1">
    <citation type="submission" date="2019-11" db="EMBL/GenBank/DDBJ databases">
        <title>Whole genome sequence of Oryza granulata.</title>
        <authorList>
            <person name="Li W."/>
        </authorList>
    </citation>
    <scope>NUCLEOTIDE SEQUENCE [LARGE SCALE GENOMIC DNA]</scope>
    <source>
        <strain evidence="2">cv. Menghai</strain>
        <tissue evidence="1">Leaf</tissue>
    </source>
</reference>
<comment type="caution">
    <text evidence="1">The sequence shown here is derived from an EMBL/GenBank/DDBJ whole genome shotgun (WGS) entry which is preliminary data.</text>
</comment>